<reference evidence="1" key="1">
    <citation type="submission" date="2013-11" db="EMBL/GenBank/DDBJ databases">
        <title>The Genome Sequence of Phytophthora parasitica CJ02B3.</title>
        <authorList>
            <consortium name="The Broad Institute Genomics Platform"/>
            <person name="Russ C."/>
            <person name="Tyler B."/>
            <person name="Panabieres F."/>
            <person name="Shan W."/>
            <person name="Tripathy S."/>
            <person name="Grunwald N."/>
            <person name="Machado M."/>
            <person name="Johnson C.S."/>
            <person name="Arredondo F."/>
            <person name="Hong C."/>
            <person name="Coffey M."/>
            <person name="Young S.K."/>
            <person name="Zeng Q."/>
            <person name="Gargeya S."/>
            <person name="Fitzgerald M."/>
            <person name="Abouelleil A."/>
            <person name="Alvarado L."/>
            <person name="Chapman S.B."/>
            <person name="Gainer-Dewar J."/>
            <person name="Goldberg J."/>
            <person name="Griggs A."/>
            <person name="Gujja S."/>
            <person name="Hansen M."/>
            <person name="Howarth C."/>
            <person name="Imamovic A."/>
            <person name="Ireland A."/>
            <person name="Larimer J."/>
            <person name="McCowan C."/>
            <person name="Murphy C."/>
            <person name="Pearson M."/>
            <person name="Poon T.W."/>
            <person name="Priest M."/>
            <person name="Roberts A."/>
            <person name="Saif S."/>
            <person name="Shea T."/>
            <person name="Sykes S."/>
            <person name="Wortman J."/>
            <person name="Nusbaum C."/>
            <person name="Birren B."/>
        </authorList>
    </citation>
    <scope>NUCLEOTIDE SEQUENCE [LARGE SCALE GENOMIC DNA]</scope>
    <source>
        <strain evidence="1">CJ02B3</strain>
    </source>
</reference>
<dbReference type="Proteomes" id="UP000053236">
    <property type="component" value="Unassembled WGS sequence"/>
</dbReference>
<evidence type="ECO:0000313" key="3">
    <source>
        <dbReference type="Proteomes" id="UP000053864"/>
    </source>
</evidence>
<dbReference type="EMBL" id="KI671547">
    <property type="protein sequence ID" value="ETL46442.1"/>
    <property type="molecule type" value="Genomic_DNA"/>
</dbReference>
<proteinExistence type="predicted"/>
<dbReference type="Proteomes" id="UP000053864">
    <property type="component" value="Unassembled WGS sequence"/>
</dbReference>
<evidence type="ECO:0000313" key="1">
    <source>
        <dbReference type="EMBL" id="ETK93019.1"/>
    </source>
</evidence>
<gene>
    <name evidence="1" type="ORF">L915_03729</name>
    <name evidence="2" type="ORF">L916_03668</name>
</gene>
<protein>
    <submittedName>
        <fullName evidence="1">Uncharacterized protein</fullName>
    </submittedName>
</protein>
<evidence type="ECO:0000313" key="2">
    <source>
        <dbReference type="EMBL" id="ETL46442.1"/>
    </source>
</evidence>
<accession>W2HCZ2</accession>
<organism evidence="1">
    <name type="scientific">Phytophthora nicotianae</name>
    <name type="common">Potato buckeye rot agent</name>
    <name type="synonym">Phytophthora parasitica</name>
    <dbReference type="NCBI Taxonomy" id="4792"/>
    <lineage>
        <taxon>Eukaryota</taxon>
        <taxon>Sar</taxon>
        <taxon>Stramenopiles</taxon>
        <taxon>Oomycota</taxon>
        <taxon>Peronosporomycetes</taxon>
        <taxon>Peronosporales</taxon>
        <taxon>Peronosporaceae</taxon>
        <taxon>Phytophthora</taxon>
    </lineage>
</organism>
<dbReference type="EMBL" id="KI685030">
    <property type="protein sequence ID" value="ETK93019.1"/>
    <property type="molecule type" value="Genomic_DNA"/>
</dbReference>
<dbReference type="AlphaFoldDB" id="W2HCZ2"/>
<name>W2HCZ2_PHYNI</name>
<dbReference type="VEuPathDB" id="FungiDB:PPTG_22289"/>
<sequence>MTMEALEMLTRAKLVRLGQGISEPAEVRPIDLPNNNCSTSYCMGVVQFFECLRNPCYPRALCVSFGSTDVLEGLPLGLLAWNDTSSRQRFH</sequence>
<reference evidence="2 3" key="2">
    <citation type="submission" date="2013-11" db="EMBL/GenBank/DDBJ databases">
        <title>The Genome Sequence of Phytophthora parasitica CJ05E6.</title>
        <authorList>
            <consortium name="The Broad Institute Genomics Platform"/>
            <person name="Russ C."/>
            <person name="Tyler B."/>
            <person name="Panabieres F."/>
            <person name="Shan W."/>
            <person name="Tripathy S."/>
            <person name="Grunwald N."/>
            <person name="Machado M."/>
            <person name="Johnson C.S."/>
            <person name="Arredondo F."/>
            <person name="Hong C."/>
            <person name="Coffey M."/>
            <person name="Young S.K."/>
            <person name="Zeng Q."/>
            <person name="Gargeya S."/>
            <person name="Fitzgerald M."/>
            <person name="Abouelleil A."/>
            <person name="Alvarado L."/>
            <person name="Chapman S.B."/>
            <person name="Gainer-Dewar J."/>
            <person name="Goldberg J."/>
            <person name="Griggs A."/>
            <person name="Gujja S."/>
            <person name="Hansen M."/>
            <person name="Howarth C."/>
            <person name="Imamovic A."/>
            <person name="Ireland A."/>
            <person name="Larimer J."/>
            <person name="McCowan C."/>
            <person name="Murphy C."/>
            <person name="Pearson M."/>
            <person name="Poon T.W."/>
            <person name="Priest M."/>
            <person name="Roberts A."/>
            <person name="Saif S."/>
            <person name="Shea T."/>
            <person name="Sykes S."/>
            <person name="Wortman J."/>
            <person name="Nusbaum C."/>
            <person name="Birren B."/>
        </authorList>
    </citation>
    <scope>NUCLEOTIDE SEQUENCE [LARGE SCALE GENOMIC DNA]</scope>
    <source>
        <strain evidence="2 3">CJ05E6</strain>
    </source>
</reference>